<dbReference type="RefSeq" id="WP_095910710.1">
    <property type="nucleotide sequence ID" value="NZ_CAUVLU010000018.1"/>
</dbReference>
<dbReference type="InterPro" id="IPR013783">
    <property type="entry name" value="Ig-like_fold"/>
</dbReference>
<reference evidence="2" key="1">
    <citation type="submission" date="2017-06" db="EMBL/GenBank/DDBJ databases">
        <title>Capnocytophaga spp. assemblies.</title>
        <authorList>
            <person name="Gulvik C.A."/>
        </authorList>
    </citation>
    <scope>NUCLEOTIDE SEQUENCE [LARGE SCALE GENOMIC DNA]</scope>
    <source>
        <strain evidence="2">H1496</strain>
    </source>
</reference>
<evidence type="ECO:0000313" key="1">
    <source>
        <dbReference type="EMBL" id="ATA87449.1"/>
    </source>
</evidence>
<proteinExistence type="predicted"/>
<accession>A0A250FQJ6</accession>
<gene>
    <name evidence="1" type="ORF">CGC50_09955</name>
</gene>
<evidence type="ECO:0000313" key="2">
    <source>
        <dbReference type="Proteomes" id="UP000217250"/>
    </source>
</evidence>
<dbReference type="Gene3D" id="2.60.40.10">
    <property type="entry name" value="Immunoglobulins"/>
    <property type="match status" value="2"/>
</dbReference>
<dbReference type="OrthoDB" id="678019at2"/>
<protein>
    <submittedName>
        <fullName evidence="1">Uncharacterized protein</fullName>
    </submittedName>
</protein>
<dbReference type="AlphaFoldDB" id="A0A250FQJ6"/>
<organism evidence="1 2">
    <name type="scientific">Capnocytophaga gingivalis</name>
    <dbReference type="NCBI Taxonomy" id="1017"/>
    <lineage>
        <taxon>Bacteria</taxon>
        <taxon>Pseudomonadati</taxon>
        <taxon>Bacteroidota</taxon>
        <taxon>Flavobacteriia</taxon>
        <taxon>Flavobacteriales</taxon>
        <taxon>Flavobacteriaceae</taxon>
        <taxon>Capnocytophaga</taxon>
    </lineage>
</organism>
<dbReference type="KEGG" id="cgh:CGC50_09955"/>
<dbReference type="CDD" id="cd00146">
    <property type="entry name" value="PKD"/>
    <property type="match status" value="1"/>
</dbReference>
<dbReference type="Proteomes" id="UP000217250">
    <property type="component" value="Chromosome"/>
</dbReference>
<dbReference type="EMBL" id="CP022386">
    <property type="protein sequence ID" value="ATA87449.1"/>
    <property type="molecule type" value="Genomic_DNA"/>
</dbReference>
<dbReference type="GeneID" id="84808877"/>
<name>A0A250FQJ6_9FLAO</name>
<sequence length="793" mass="86262">MKKLKYIACLFLLLVTGMIYGQTAREIYSIQTGSSESNNYYCVRNSSGQVKVYFKWKGTKANPDNKFIAELSDANGNFGSPIKLGEITERGNQVQVFEILFHLPAGTDGLAYKIRIRSTSPEVIGVSAPFEAHHLGDATPTQLNNFNNVELCPGAGGRTISVTGGSTAAVYKWYKDGQLIPGATGSSYTVTTPGVYAVDPDFGRCSTSLRSNQVTATLAGSSGSMVLKIKGASPREICAGVPTTLETEVENGGSNTFTYQWYKGEVAITGASTATYNVTEAGDYKVTATAAGACPLTSNVIKVTERNTAGLLTISGGETQVKCPAQTITLTSALSNPSLTGIYKWYKNNTEISGASTNTYTVSDTGSYYVTLTETDGCVIKSNTVTVTDRSGVNPGDIKWLGHENNDVVFSFPYRRPVIELDIPSTETLTVKWFKEDDPSNILQENTTRSFQVPSEGTFVAEVYDACGTKVSTGVLKLQVKEPSRYIPTIGFKQGNAPCGASQAILELSKLEAVIVIGSEQKKTLVPNADYDQYTFQWKKDGVAVGSGKELSVTSTNTVSVYHLMVSGAFNSNEIKLMNVDVPTAISITTSTGATELESDRALELIPTLSGNFQQELFTYKWYHRKDNTQPWEEKKDVTGETDKKYVIPATSQKDPAFRSLAGEYQFVAKLKEGNVSIGGQSIDLTPYAAACGGTEGVINIRYVLNYDGVEVPNILLLRGEDLNRKWILPSQWAGAKVTIYKQTGEIVYQANQYNNDFPNFESIPSREGAAIYFFYELEKDGKTQRGTITIFH</sequence>